<evidence type="ECO:0000313" key="1">
    <source>
        <dbReference type="EMBL" id="RVU46158.1"/>
    </source>
</evidence>
<sequence length="75" mass="8219">MRPTLPPTTAPSCLVEIIELKWLLRGHGIDLHVERLQSDPEYARQTLDTAAALPHAPLRAAAARLRVFLLGSQPG</sequence>
<keyword evidence="2" id="KW-1185">Reference proteome</keyword>
<proteinExistence type="predicted"/>
<organism evidence="1 2">
    <name type="scientific">Rubrivivax rivuli</name>
    <dbReference type="NCBI Taxonomy" id="1862385"/>
    <lineage>
        <taxon>Bacteria</taxon>
        <taxon>Pseudomonadati</taxon>
        <taxon>Pseudomonadota</taxon>
        <taxon>Betaproteobacteria</taxon>
        <taxon>Burkholderiales</taxon>
        <taxon>Sphaerotilaceae</taxon>
        <taxon>Rubrivivax</taxon>
    </lineage>
</organism>
<comment type="caution">
    <text evidence="1">The sequence shown here is derived from an EMBL/GenBank/DDBJ whole genome shotgun (WGS) entry which is preliminary data.</text>
</comment>
<dbReference type="OrthoDB" id="9157029at2"/>
<accession>A0A437RHD9</accession>
<dbReference type="RefSeq" id="WP_128228524.1">
    <property type="nucleotide sequence ID" value="NZ_SACR01000003.1"/>
</dbReference>
<evidence type="ECO:0000313" key="2">
    <source>
        <dbReference type="Proteomes" id="UP000285575"/>
    </source>
</evidence>
<protein>
    <submittedName>
        <fullName evidence="1">Uncharacterized protein</fullName>
    </submittedName>
</protein>
<name>A0A437RHD9_9BURK</name>
<dbReference type="EMBL" id="SACR01000003">
    <property type="protein sequence ID" value="RVU46158.1"/>
    <property type="molecule type" value="Genomic_DNA"/>
</dbReference>
<dbReference type="Proteomes" id="UP000285575">
    <property type="component" value="Unassembled WGS sequence"/>
</dbReference>
<reference evidence="1 2" key="1">
    <citation type="submission" date="2019-01" db="EMBL/GenBank/DDBJ databases">
        <authorList>
            <person name="Chen W.-M."/>
        </authorList>
    </citation>
    <scope>NUCLEOTIDE SEQUENCE [LARGE SCALE GENOMIC DNA]</scope>
    <source>
        <strain evidence="1 2">KYPY4</strain>
    </source>
</reference>
<gene>
    <name evidence="1" type="ORF">EOE66_09865</name>
</gene>
<dbReference type="AlphaFoldDB" id="A0A437RHD9"/>